<dbReference type="PANTHER" id="PTHR34218">
    <property type="entry name" value="PEPTIDASE S45 PENICILLIN AMIDASE"/>
    <property type="match status" value="1"/>
</dbReference>
<evidence type="ECO:0000256" key="2">
    <source>
        <dbReference type="ARBA" id="ARBA00022801"/>
    </source>
</evidence>
<dbReference type="AlphaFoldDB" id="A0A1I3LUA5"/>
<evidence type="ECO:0000313" key="7">
    <source>
        <dbReference type="Proteomes" id="UP000198649"/>
    </source>
</evidence>
<dbReference type="GO" id="GO:0017000">
    <property type="term" value="P:antibiotic biosynthetic process"/>
    <property type="evidence" value="ECO:0007669"/>
    <property type="project" value="InterPro"/>
</dbReference>
<accession>A0A1I3LUA5</accession>
<evidence type="ECO:0000256" key="1">
    <source>
        <dbReference type="ARBA" id="ARBA00006586"/>
    </source>
</evidence>
<protein>
    <submittedName>
        <fullName evidence="6">Penicillin amidase</fullName>
    </submittedName>
</protein>
<dbReference type="InterPro" id="IPR002692">
    <property type="entry name" value="S45"/>
</dbReference>
<dbReference type="PANTHER" id="PTHR34218:SF4">
    <property type="entry name" value="ACYL-HOMOSERINE LACTONE ACYLASE QUIP"/>
    <property type="match status" value="1"/>
</dbReference>
<dbReference type="Gene3D" id="1.10.1400.10">
    <property type="match status" value="1"/>
</dbReference>
<keyword evidence="7" id="KW-1185">Reference proteome</keyword>
<dbReference type="InterPro" id="IPR043146">
    <property type="entry name" value="Penicillin_amidase_N_B-knob"/>
</dbReference>
<dbReference type="Proteomes" id="UP000198649">
    <property type="component" value="Unassembled WGS sequence"/>
</dbReference>
<comment type="cofactor">
    <cofactor evidence="5">
        <name>Ca(2+)</name>
        <dbReference type="ChEBI" id="CHEBI:29108"/>
    </cofactor>
    <text evidence="5">Binds 1 Ca(2+) ion per dimer.</text>
</comment>
<dbReference type="GO" id="GO:0016811">
    <property type="term" value="F:hydrolase activity, acting on carbon-nitrogen (but not peptide) bonds, in linear amides"/>
    <property type="evidence" value="ECO:0007669"/>
    <property type="project" value="InterPro"/>
</dbReference>
<feature type="active site" description="Nucleophile" evidence="4">
    <location>
        <position position="168"/>
    </location>
</feature>
<keyword evidence="3" id="KW-0865">Zymogen</keyword>
<dbReference type="PIRSF" id="PIRSF001227">
    <property type="entry name" value="Pen_acylase"/>
    <property type="match status" value="1"/>
</dbReference>
<sequence length="661" mass="70759">MARIYRDAWGVPHVRGTTALDVAHGQGEVTARDRAWQLEWQRRRATGTSAEIMGASALGWDVLARRTLIAHTARRAHDHLGAEARAFVSSYVDGVNAGLDAVGSGAPELRALGVEPQPWEEWTPLAVFLVQHLLFANLGAKLWAQRAREVLGPDAALLSYEGPASSGSNAWAVGGDRTASGLPLIGGDPHRVLESPGVYQQVRLACEDPEDPFDVVGFAFPGVPGVPHFAHAGDVAWAITNASADYQDIYAEPTPYDVVERWVETVAVRDGDPVDVEVVVTPRGPVFEDGLSLRAASTVLGDLGFDALLPLLRARTVDDVDRALDAWVEPVNNVVVADVHGDVRYRLAGRVPLRAEANRRGVVDARDPATAWTGWLGDVHRVDAGPDGQVVTANERRGPESDLVGSAFAPPYRADRIAALLGSRTGLTGEDFAAIHDDSYLATVAPLVALVPGAFDGWDGVMDAVSTQAARFAAYRSALVRRVAAEPVLAPLHEPRHDPAFRSSLDVTTRIGLALAHLAAHGSPYEIDLAGLARAALAEADAEIAADPGRTWGDTHVFAPLHAFDLAPGRLEAPPVPRVGMSGDQDCVRCTGSLPGVSDEVYRGAVARYVWDLADRAASAWIVPLGASGDPRDPRHHDQLTRWAEGTLVLVVTDWERLEED</sequence>
<dbReference type="Gene3D" id="1.10.439.10">
    <property type="entry name" value="Penicillin Amidohydrolase, domain 1"/>
    <property type="match status" value="1"/>
</dbReference>
<reference evidence="6 7" key="1">
    <citation type="submission" date="2016-10" db="EMBL/GenBank/DDBJ databases">
        <authorList>
            <person name="de Groot N.N."/>
        </authorList>
    </citation>
    <scope>NUCLEOTIDE SEQUENCE [LARGE SCALE GENOMIC DNA]</scope>
    <source>
        <strain evidence="6 7">CGMCC 1.11156</strain>
    </source>
</reference>
<dbReference type="Gene3D" id="3.60.20.10">
    <property type="entry name" value="Glutamine Phosphoribosylpyrophosphate, subunit 1, domain 1"/>
    <property type="match status" value="1"/>
</dbReference>
<keyword evidence="2" id="KW-0378">Hydrolase</keyword>
<dbReference type="Gene3D" id="2.30.120.10">
    <property type="match status" value="1"/>
</dbReference>
<dbReference type="STRING" id="1005945.SAMN05216561_11493"/>
<feature type="binding site" evidence="5">
    <location>
        <position position="402"/>
    </location>
    <ligand>
        <name>Ca(2+)</name>
        <dbReference type="ChEBI" id="CHEBI:29108"/>
    </ligand>
</feature>
<keyword evidence="5" id="KW-0479">Metal-binding</keyword>
<dbReference type="InterPro" id="IPR014395">
    <property type="entry name" value="Pen/GL7ACA/AHL_acylase"/>
</dbReference>
<comment type="similarity">
    <text evidence="1">Belongs to the peptidase S45 family.</text>
</comment>
<proteinExistence type="inferred from homology"/>
<evidence type="ECO:0000256" key="3">
    <source>
        <dbReference type="ARBA" id="ARBA00023145"/>
    </source>
</evidence>
<keyword evidence="5" id="KW-0106">Calcium</keyword>
<evidence type="ECO:0000313" key="6">
    <source>
        <dbReference type="EMBL" id="SFI88374.1"/>
    </source>
</evidence>
<dbReference type="SUPFAM" id="SSF56235">
    <property type="entry name" value="N-terminal nucleophile aminohydrolases (Ntn hydrolases)"/>
    <property type="match status" value="1"/>
</dbReference>
<dbReference type="EMBL" id="FOQG01000014">
    <property type="protein sequence ID" value="SFI88374.1"/>
    <property type="molecule type" value="Genomic_DNA"/>
</dbReference>
<dbReference type="GO" id="GO:0046872">
    <property type="term" value="F:metal ion binding"/>
    <property type="evidence" value="ECO:0007669"/>
    <property type="project" value="UniProtKB-KW"/>
</dbReference>
<name>A0A1I3LUA5_9ACTN</name>
<dbReference type="OrthoDB" id="9759796at2"/>
<dbReference type="InterPro" id="IPR043147">
    <property type="entry name" value="Penicillin_amidase_A-knob"/>
</dbReference>
<feature type="binding site" evidence="5">
    <location>
        <position position="245"/>
    </location>
    <ligand>
        <name>Ca(2+)</name>
        <dbReference type="ChEBI" id="CHEBI:29108"/>
    </ligand>
</feature>
<dbReference type="Pfam" id="PF01804">
    <property type="entry name" value="Penicil_amidase"/>
    <property type="match status" value="1"/>
</dbReference>
<dbReference type="RefSeq" id="WP_091115479.1">
    <property type="nucleotide sequence ID" value="NZ_BKAF01000017.1"/>
</dbReference>
<dbReference type="InterPro" id="IPR029055">
    <property type="entry name" value="Ntn_hydrolases_N"/>
</dbReference>
<evidence type="ECO:0000256" key="4">
    <source>
        <dbReference type="PIRSR" id="PIRSR001227-1"/>
    </source>
</evidence>
<feature type="binding site" evidence="5">
    <location>
        <position position="248"/>
    </location>
    <ligand>
        <name>Ca(2+)</name>
        <dbReference type="ChEBI" id="CHEBI:29108"/>
    </ligand>
</feature>
<dbReference type="InterPro" id="IPR023343">
    <property type="entry name" value="Penicillin_amidase_dom1"/>
</dbReference>
<organism evidence="6 7">
    <name type="scientific">Nocardioides psychrotolerans</name>
    <dbReference type="NCBI Taxonomy" id="1005945"/>
    <lineage>
        <taxon>Bacteria</taxon>
        <taxon>Bacillati</taxon>
        <taxon>Actinomycetota</taxon>
        <taxon>Actinomycetes</taxon>
        <taxon>Propionibacteriales</taxon>
        <taxon>Nocardioidaceae</taxon>
        <taxon>Nocardioides</taxon>
    </lineage>
</organism>
<gene>
    <name evidence="6" type="ORF">SAMN05216561_11493</name>
</gene>
<evidence type="ECO:0000256" key="5">
    <source>
        <dbReference type="PIRSR" id="PIRSR001227-2"/>
    </source>
</evidence>